<feature type="region of interest" description="Disordered" evidence="1">
    <location>
        <begin position="67"/>
        <end position="86"/>
    </location>
</feature>
<accession>A0A0B4XSG5</accession>
<evidence type="ECO:0000313" key="2">
    <source>
        <dbReference type="EMBL" id="AJD49232.1"/>
    </source>
</evidence>
<dbReference type="AlphaFoldDB" id="A0A0B4XSG5"/>
<sequence>MGALSMPMAQADISVEDLHGVLERSAEYGFTYYKDIEIDDDGSAEIEGWLAGNAMAKVTFSAQGAVVEERTRGERERKHSMQQSDVRAAVQAAAGEGLTRVDDVQINRKNVIEVEGQTADGKDIDVRVQLGSFDIVKVDKDD</sequence>
<evidence type="ECO:0000313" key="3">
    <source>
        <dbReference type="Proteomes" id="UP000006764"/>
    </source>
</evidence>
<evidence type="ECO:0008006" key="4">
    <source>
        <dbReference type="Google" id="ProtNLM"/>
    </source>
</evidence>
<feature type="compositionally biased region" description="Basic and acidic residues" evidence="1">
    <location>
        <begin position="67"/>
        <end position="79"/>
    </location>
</feature>
<reference evidence="2 3" key="1">
    <citation type="journal article" date="2012" name="J. Bacteriol.">
        <title>Genome sequence of an alkane-degrading bacterium, Alcanivorax pacificus type strain W11-5, isolated from deep sea sediment.</title>
        <authorList>
            <person name="Lai Q."/>
            <person name="Shao Z."/>
        </authorList>
    </citation>
    <scope>NUCLEOTIDE SEQUENCE [LARGE SCALE GENOMIC DNA]</scope>
    <source>
        <strain evidence="2 3">W11-5</strain>
    </source>
</reference>
<dbReference type="HOGENOM" id="CLU_142312_0_0_6"/>
<protein>
    <recommendedName>
        <fullName evidence="4">PepSY domain-containing protein</fullName>
    </recommendedName>
</protein>
<keyword evidence="3" id="KW-1185">Reference proteome</keyword>
<name>A0A0B4XSG5_9GAMM</name>
<dbReference type="Proteomes" id="UP000006764">
    <property type="component" value="Chromosome"/>
</dbReference>
<gene>
    <name evidence="2" type="ORF">S7S_14100</name>
</gene>
<organism evidence="2 3">
    <name type="scientific">Isoalcanivorax pacificus W11-5</name>
    <dbReference type="NCBI Taxonomy" id="391936"/>
    <lineage>
        <taxon>Bacteria</taxon>
        <taxon>Pseudomonadati</taxon>
        <taxon>Pseudomonadota</taxon>
        <taxon>Gammaproteobacteria</taxon>
        <taxon>Oceanospirillales</taxon>
        <taxon>Alcanivoracaceae</taxon>
        <taxon>Isoalcanivorax</taxon>
    </lineage>
</organism>
<evidence type="ECO:0000256" key="1">
    <source>
        <dbReference type="SAM" id="MobiDB-lite"/>
    </source>
</evidence>
<dbReference type="KEGG" id="apac:S7S_14100"/>
<dbReference type="EMBL" id="CP004387">
    <property type="protein sequence ID" value="AJD49232.1"/>
    <property type="molecule type" value="Genomic_DNA"/>
</dbReference>
<proteinExistence type="predicted"/>